<proteinExistence type="predicted"/>
<dbReference type="Gene3D" id="1.10.1200.10">
    <property type="entry name" value="ACP-like"/>
    <property type="match status" value="1"/>
</dbReference>
<gene>
    <name evidence="4" type="ORF">GTP27_14520</name>
</gene>
<evidence type="ECO:0000259" key="3">
    <source>
        <dbReference type="PROSITE" id="PS50075"/>
    </source>
</evidence>
<dbReference type="RefSeq" id="WP_161039880.1">
    <property type="nucleotide sequence ID" value="NZ_WWCM01000009.1"/>
</dbReference>
<dbReference type="PROSITE" id="PS50075">
    <property type="entry name" value="CARRIER"/>
    <property type="match status" value="1"/>
</dbReference>
<feature type="domain" description="Carrier" evidence="3">
    <location>
        <begin position="1"/>
        <end position="79"/>
    </location>
</feature>
<evidence type="ECO:0000313" key="5">
    <source>
        <dbReference type="Proteomes" id="UP000478090"/>
    </source>
</evidence>
<comment type="caution">
    <text evidence="4">The sequence shown here is derived from an EMBL/GenBank/DDBJ whole genome shotgun (WGS) entry which is preliminary data.</text>
</comment>
<evidence type="ECO:0000256" key="2">
    <source>
        <dbReference type="ARBA" id="ARBA00022553"/>
    </source>
</evidence>
<dbReference type="InterPro" id="IPR006162">
    <property type="entry name" value="Ppantetheine_attach_site"/>
</dbReference>
<reference evidence="4 5" key="1">
    <citation type="submission" date="2019-12" db="EMBL/GenBank/DDBJ databases">
        <title>Novel species isolated from a subtropical stream in China.</title>
        <authorList>
            <person name="Lu H."/>
        </authorList>
    </citation>
    <scope>NUCLEOTIDE SEQUENCE [LARGE SCALE GENOMIC DNA]</scope>
    <source>
        <strain evidence="4 5">CY13W</strain>
    </source>
</reference>
<keyword evidence="5" id="KW-1185">Reference proteome</keyword>
<dbReference type="Pfam" id="PF00550">
    <property type="entry name" value="PP-binding"/>
    <property type="match status" value="1"/>
</dbReference>
<evidence type="ECO:0000256" key="1">
    <source>
        <dbReference type="ARBA" id="ARBA00022450"/>
    </source>
</evidence>
<dbReference type="Proteomes" id="UP000478090">
    <property type="component" value="Unassembled WGS sequence"/>
</dbReference>
<dbReference type="InterPro" id="IPR009081">
    <property type="entry name" value="PP-bd_ACP"/>
</dbReference>
<keyword evidence="2" id="KW-0597">Phosphoprotein</keyword>
<protein>
    <submittedName>
        <fullName evidence="4">Acyl carrier protein</fullName>
    </submittedName>
</protein>
<dbReference type="InterPro" id="IPR044813">
    <property type="entry name" value="ACP_chloroplastic"/>
</dbReference>
<evidence type="ECO:0000313" key="4">
    <source>
        <dbReference type="EMBL" id="MYM40540.1"/>
    </source>
</evidence>
<keyword evidence="1" id="KW-0596">Phosphopantetheine</keyword>
<sequence length="83" mass="9015">MTTSSLSAVIRLLAKSLDVPADTISGATELEALGADSLTVIELIFDLEEEFNIQIGDERPDLKVVQDIADHIDRYLASRGEAQ</sequence>
<dbReference type="PANTHER" id="PTHR46153">
    <property type="entry name" value="ACYL CARRIER PROTEIN"/>
    <property type="match status" value="1"/>
</dbReference>
<dbReference type="InterPro" id="IPR036736">
    <property type="entry name" value="ACP-like_sf"/>
</dbReference>
<dbReference type="EMBL" id="WWCM01000009">
    <property type="protein sequence ID" value="MYM40540.1"/>
    <property type="molecule type" value="Genomic_DNA"/>
</dbReference>
<organism evidence="4 5">
    <name type="scientific">Duganella qianjiadongensis</name>
    <dbReference type="NCBI Taxonomy" id="2692176"/>
    <lineage>
        <taxon>Bacteria</taxon>
        <taxon>Pseudomonadati</taxon>
        <taxon>Pseudomonadota</taxon>
        <taxon>Betaproteobacteria</taxon>
        <taxon>Burkholderiales</taxon>
        <taxon>Oxalobacteraceae</taxon>
        <taxon>Telluria group</taxon>
        <taxon>Duganella</taxon>
    </lineage>
</organism>
<dbReference type="PANTHER" id="PTHR46153:SF2">
    <property type="entry name" value="ACYL CARRIER PROTEIN"/>
    <property type="match status" value="1"/>
</dbReference>
<accession>A0ABW9VPK5</accession>
<dbReference type="PROSITE" id="PS00012">
    <property type="entry name" value="PHOSPHOPANTETHEINE"/>
    <property type="match status" value="1"/>
</dbReference>
<dbReference type="SUPFAM" id="SSF47336">
    <property type="entry name" value="ACP-like"/>
    <property type="match status" value="1"/>
</dbReference>
<name>A0ABW9VPK5_9BURK</name>